<reference evidence="7" key="1">
    <citation type="journal article" date="2022" name="G3 (Bethesda)">
        <title>High quality genome of the basidiomycete yeast Dioszegia hungarica PDD-24b-2 isolated from cloud water.</title>
        <authorList>
            <person name="Jarrige D."/>
            <person name="Haridas S."/>
            <person name="Bleykasten-Grosshans C."/>
            <person name="Joly M."/>
            <person name="Nadalig T."/>
            <person name="Sancelme M."/>
            <person name="Vuilleumier S."/>
            <person name="Grigoriev I.V."/>
            <person name="Amato P."/>
            <person name="Bringel F."/>
        </authorList>
    </citation>
    <scope>NUCLEOTIDE SEQUENCE</scope>
    <source>
        <strain evidence="7">PDD-24b-2</strain>
    </source>
</reference>
<feature type="region of interest" description="Disordered" evidence="6">
    <location>
        <begin position="103"/>
        <end position="129"/>
    </location>
</feature>
<dbReference type="GeneID" id="77728792"/>
<proteinExistence type="predicted"/>
<evidence type="ECO:0000256" key="5">
    <source>
        <dbReference type="ARBA" id="ARBA00023136"/>
    </source>
</evidence>
<evidence type="ECO:0000313" key="8">
    <source>
        <dbReference type="Proteomes" id="UP001164286"/>
    </source>
</evidence>
<evidence type="ECO:0000256" key="1">
    <source>
        <dbReference type="ARBA" id="ARBA00004370"/>
    </source>
</evidence>
<evidence type="ECO:0000256" key="3">
    <source>
        <dbReference type="ARBA" id="ARBA00022737"/>
    </source>
</evidence>
<dbReference type="Proteomes" id="UP001164286">
    <property type="component" value="Unassembled WGS sequence"/>
</dbReference>
<sequence>MSSSSRPQSVRGLYTPPAEEWVFLPPTVPPPSSCTSAPAAPVHLPTPFSSSSPVSDSEDGLAGMYGYGPLQLFAAEYFSTALGMPFEVGKTLLQIEYRPRRKFAPSLPTPTEESGRRGSKAEELEVEDEDAAAAYFSDRLSSETYLPPPEQVAPDVQVDPATGYIADPEPTWLLKDDFEISRGNGVWGMIRRLRYTPSEGLPSLWKAQIITTIHSLLSNILQPSIHSTILSFSPNPTNPDIPLTALPHPTIPLGLQVASHLLTHLLLSPMELLRTRLIAMPTHSSTPSSITLFNRIVSHEGGLSGIYLHPNLLFPALIEHTLRPLLTLSIPILLERQFSISPDISPITYSLCDLSLNLASLIVLLPIETVRRRLQVQSRGGDKERIRTVVKTREREYVGMVEAMWRIVTEETGVRRRRVMSEKDEGGVVAGLRQLYRGFGMAATAHVTVFGLGLVSASLGGRGFDGGWKEI</sequence>
<feature type="compositionally biased region" description="Basic and acidic residues" evidence="6">
    <location>
        <begin position="113"/>
        <end position="123"/>
    </location>
</feature>
<accession>A0AA38H944</accession>
<evidence type="ECO:0000256" key="4">
    <source>
        <dbReference type="ARBA" id="ARBA00022989"/>
    </source>
</evidence>
<dbReference type="RefSeq" id="XP_052946355.1">
    <property type="nucleotide sequence ID" value="XM_053089587.1"/>
</dbReference>
<keyword evidence="3" id="KW-0677">Repeat</keyword>
<keyword evidence="5" id="KW-0472">Membrane</keyword>
<dbReference type="Gene3D" id="1.50.40.10">
    <property type="entry name" value="Mitochondrial carrier domain"/>
    <property type="match status" value="1"/>
</dbReference>
<evidence type="ECO:0000313" key="7">
    <source>
        <dbReference type="EMBL" id="KAI9636578.1"/>
    </source>
</evidence>
<keyword evidence="4" id="KW-1133">Transmembrane helix</keyword>
<protein>
    <submittedName>
        <fullName evidence="7">Mitochondrial carrier domain-containing protein</fullName>
    </submittedName>
</protein>
<keyword evidence="2" id="KW-0812">Transmembrane</keyword>
<name>A0AA38H944_9TREE</name>
<dbReference type="InterPro" id="IPR023395">
    <property type="entry name" value="MCP_dom_sf"/>
</dbReference>
<organism evidence="7 8">
    <name type="scientific">Dioszegia hungarica</name>
    <dbReference type="NCBI Taxonomy" id="4972"/>
    <lineage>
        <taxon>Eukaryota</taxon>
        <taxon>Fungi</taxon>
        <taxon>Dikarya</taxon>
        <taxon>Basidiomycota</taxon>
        <taxon>Agaricomycotina</taxon>
        <taxon>Tremellomycetes</taxon>
        <taxon>Tremellales</taxon>
        <taxon>Bulleribasidiaceae</taxon>
        <taxon>Dioszegia</taxon>
    </lineage>
</organism>
<keyword evidence="8" id="KW-1185">Reference proteome</keyword>
<evidence type="ECO:0000256" key="2">
    <source>
        <dbReference type="ARBA" id="ARBA00022692"/>
    </source>
</evidence>
<comment type="caution">
    <text evidence="7">The sequence shown here is derived from an EMBL/GenBank/DDBJ whole genome shotgun (WGS) entry which is preliminary data.</text>
</comment>
<gene>
    <name evidence="7" type="ORF">MKK02DRAFT_37197</name>
</gene>
<dbReference type="GO" id="GO:0016020">
    <property type="term" value="C:membrane"/>
    <property type="evidence" value="ECO:0007669"/>
    <property type="project" value="UniProtKB-SubCell"/>
</dbReference>
<dbReference type="SUPFAM" id="SSF103506">
    <property type="entry name" value="Mitochondrial carrier"/>
    <property type="match status" value="1"/>
</dbReference>
<dbReference type="EMBL" id="JAKWFO010000005">
    <property type="protein sequence ID" value="KAI9636578.1"/>
    <property type="molecule type" value="Genomic_DNA"/>
</dbReference>
<evidence type="ECO:0000256" key="6">
    <source>
        <dbReference type="SAM" id="MobiDB-lite"/>
    </source>
</evidence>
<dbReference type="PANTHER" id="PTHR24089">
    <property type="entry name" value="SOLUTE CARRIER FAMILY 25"/>
    <property type="match status" value="1"/>
</dbReference>
<dbReference type="AlphaFoldDB" id="A0AA38H944"/>
<comment type="subcellular location">
    <subcellularLocation>
        <location evidence="1">Membrane</location>
    </subcellularLocation>
</comment>